<sequence>MPLVSTSRLLRTLVISTLILLGSYSLFIWTESSLSINVKPFGFQFDFDYRYAYADEDDTIATLLQSQEEDDFLGLDDFSKRFTPAERLLASGEGFCENWTVPEDEEEIASREKESSCWKDDHYRQLKYFLDKAKTDKTYSELSWHDQINARNMKSIRTLFGCLVYFGTREALPEECSDNMLNVMVLHDWWWDLALEGGSESGETVWLRAMVETFQGQNYTMVSLNWHAYHYLVKVYNALPDVVSFIYARDTLAISCLSDPRCRSDFPPNTTAVTETPVEQRRTIPSWKLFTVDYWGARPGDHGRSKHAYGLQWGEEMTFNPLGNEWTISPFPYPGHTHIPLTMEKSCLQLEVVSHGQRKNEVTVLGKLFEYFYRTSFVPQDIWLSFENTTSLSPIANAHALKTDSEDDTPPGLVNKGPVAREDYYEQVANSKVFLGIGRPEISPSPYLALCLGVPVVLPYFGEKAVPDGWDLYHSAAVQHGPAASIRPPYVYSYHVDDNENMYAAVQAARDNPIERYIPDEMRDANVRSEILKLVTTDWHARSREIEAARETRGEPARVLVKQHIIQRLFHLGVGRRVGENGELLKILPEKGSV</sequence>
<evidence type="ECO:0000313" key="2">
    <source>
        <dbReference type="Proteomes" id="UP001227268"/>
    </source>
</evidence>
<accession>A0ACC2VV20</accession>
<comment type="caution">
    <text evidence="1">The sequence shown here is derived from an EMBL/GenBank/DDBJ whole genome shotgun (WGS) entry which is preliminary data.</text>
</comment>
<organism evidence="1 2">
    <name type="scientific">Naganishia friedmannii</name>
    <dbReference type="NCBI Taxonomy" id="89922"/>
    <lineage>
        <taxon>Eukaryota</taxon>
        <taxon>Fungi</taxon>
        <taxon>Dikarya</taxon>
        <taxon>Basidiomycota</taxon>
        <taxon>Agaricomycotina</taxon>
        <taxon>Tremellomycetes</taxon>
        <taxon>Filobasidiales</taxon>
        <taxon>Filobasidiaceae</taxon>
        <taxon>Naganishia</taxon>
    </lineage>
</organism>
<name>A0ACC2VV20_9TREE</name>
<dbReference type="EMBL" id="JASBWT010000007">
    <property type="protein sequence ID" value="KAJ9103192.1"/>
    <property type="molecule type" value="Genomic_DNA"/>
</dbReference>
<gene>
    <name evidence="1" type="ORF">QFC21_002615</name>
</gene>
<proteinExistence type="predicted"/>
<evidence type="ECO:0000313" key="1">
    <source>
        <dbReference type="EMBL" id="KAJ9103192.1"/>
    </source>
</evidence>
<dbReference type="Proteomes" id="UP001227268">
    <property type="component" value="Unassembled WGS sequence"/>
</dbReference>
<reference evidence="1" key="1">
    <citation type="submission" date="2023-04" db="EMBL/GenBank/DDBJ databases">
        <title>Draft Genome sequencing of Naganishia species isolated from polar environments using Oxford Nanopore Technology.</title>
        <authorList>
            <person name="Leo P."/>
            <person name="Venkateswaran K."/>
        </authorList>
    </citation>
    <scope>NUCLEOTIDE SEQUENCE</scope>
    <source>
        <strain evidence="1">MNA-CCFEE 5423</strain>
    </source>
</reference>
<protein>
    <submittedName>
        <fullName evidence="1">Uncharacterized protein</fullName>
    </submittedName>
</protein>
<keyword evidence="2" id="KW-1185">Reference proteome</keyword>